<geneLocation type="plasmid" evidence="2 3">
    <name>unnamed10</name>
</geneLocation>
<sequence length="106" mass="12274">MSKALDIPSLKQRLAQAEQALAEKIGHDMVTKQGMETFSAYQKFMRTAKTADKPALPAELQAQAQQFQQQLEAWTVDNWGNKIDYKTFYPELLTFFRQLNHVEKPR</sequence>
<dbReference type="Proteomes" id="UP000595466">
    <property type="component" value="Plasmid unnamed10"/>
</dbReference>
<dbReference type="KEGG" id="lpb:SH83_15445"/>
<dbReference type="EMBL" id="CP066827">
    <property type="protein sequence ID" value="QQM62747.1"/>
    <property type="molecule type" value="Genomic_DNA"/>
</dbReference>
<gene>
    <name evidence="2" type="ORF">JH395_16505</name>
</gene>
<name>A0A345X0C9_LACPN</name>
<evidence type="ECO:0000313" key="2">
    <source>
        <dbReference type="EMBL" id="QQM62747.1"/>
    </source>
</evidence>
<evidence type="ECO:0000313" key="3">
    <source>
        <dbReference type="Proteomes" id="UP000595466"/>
    </source>
</evidence>
<reference evidence="1" key="1">
    <citation type="submission" date="2018-06" db="EMBL/GenBank/DDBJ databases">
        <title>A low-copy and theta-replication plasmid pLP60 of lactobacillus plantarum PC518.</title>
        <authorList>
            <person name="Yao F."/>
            <person name="Xu X."/>
            <person name="Pan Q."/>
            <person name="Cao K."/>
        </authorList>
    </citation>
    <scope>NUCLEOTIDE SEQUENCE</scope>
    <source>
        <strain evidence="1">PC518</strain>
        <plasmid evidence="1">pLP60</plasmid>
    </source>
</reference>
<dbReference type="AlphaFoldDB" id="A0A345X0C9"/>
<organism evidence="1">
    <name type="scientific">Lactiplantibacillus plantarum</name>
    <name type="common">Lactobacillus plantarum</name>
    <dbReference type="NCBI Taxonomy" id="1590"/>
    <lineage>
        <taxon>Bacteria</taxon>
        <taxon>Bacillati</taxon>
        <taxon>Bacillota</taxon>
        <taxon>Bacilli</taxon>
        <taxon>Lactobacillales</taxon>
        <taxon>Lactobacillaceae</taxon>
        <taxon>Lactiplantibacillus</taxon>
    </lineage>
</organism>
<dbReference type="RefSeq" id="WP_072557641.1">
    <property type="nucleotide sequence ID" value="NZ_CP025733.1"/>
</dbReference>
<accession>A0A345X0C9</accession>
<evidence type="ECO:0000313" key="1">
    <source>
        <dbReference type="EMBL" id="AXJ99931.1"/>
    </source>
</evidence>
<dbReference type="EMBL" id="MH544243">
    <property type="protein sequence ID" value="AXJ99931.1"/>
    <property type="molecule type" value="Genomic_DNA"/>
</dbReference>
<geneLocation type="plasmid" evidence="1">
    <name>pLP60</name>
</geneLocation>
<keyword evidence="1" id="KW-0614">Plasmid</keyword>
<proteinExistence type="predicted"/>
<reference evidence="2 3" key="2">
    <citation type="submission" date="2020-12" db="EMBL/GenBank/DDBJ databases">
        <title>Whole genome sequencing of Lactobacillus plantarum PC518.</title>
        <authorList>
            <person name="Guo Q."/>
        </authorList>
    </citation>
    <scope>NUCLEOTIDE SEQUENCE [LARGE SCALE GENOMIC DNA]</scope>
    <source>
        <strain evidence="2 3">PC518</strain>
        <plasmid evidence="2 3">unnamed10</plasmid>
    </source>
</reference>
<protein>
    <submittedName>
        <fullName evidence="1">Uncharacterized protein</fullName>
    </submittedName>
</protein>